<reference evidence="2" key="1">
    <citation type="submission" date="2016-03" db="EMBL/GenBank/DDBJ databases">
        <title>Mechanisms controlling the formation of the plant cell surface in tip-growing cells are functionally conserved among land plants.</title>
        <authorList>
            <person name="Honkanen S."/>
            <person name="Jones V.A."/>
            <person name="Morieri G."/>
            <person name="Champion C."/>
            <person name="Hetherington A.J."/>
            <person name="Kelly S."/>
            <person name="Saint-Marcoux D."/>
            <person name="Proust H."/>
            <person name="Prescott H."/>
            <person name="Dolan L."/>
        </authorList>
    </citation>
    <scope>NUCLEOTIDE SEQUENCE [LARGE SCALE GENOMIC DNA]</scope>
    <source>
        <tissue evidence="2">Whole gametophyte</tissue>
    </source>
</reference>
<sequence>MARSTQLRMVPLKVPQIGVRAFQNKLSAVKLDFLLWGWNWVCPEMVREWLQERNQPPHEIRPHPQRWQVGFVELALTGIPIHCARILWKATRQHAQEEKEESINHLSPLLINFYRSMGCLKASERVQFPLLSRSNPGRYVKDVEVDIDTDETPTCTPPARPRAEEEPRAVECCGSENGMGRRTRVSEERPLPPPEVG</sequence>
<keyword evidence="3" id="KW-1185">Reference proteome</keyword>
<evidence type="ECO:0000313" key="2">
    <source>
        <dbReference type="EMBL" id="OAE30125.1"/>
    </source>
</evidence>
<feature type="region of interest" description="Disordered" evidence="1">
    <location>
        <begin position="149"/>
        <end position="197"/>
    </location>
</feature>
<protein>
    <submittedName>
        <fullName evidence="2">Uncharacterized protein</fullName>
    </submittedName>
</protein>
<proteinExistence type="predicted"/>
<comment type="caution">
    <text evidence="2">The sequence shown here is derived from an EMBL/GenBank/DDBJ whole genome shotgun (WGS) entry which is preliminary data.</text>
</comment>
<accession>A0A176WCZ4</accession>
<dbReference type="EMBL" id="LVLJ01001366">
    <property type="protein sequence ID" value="OAE30125.1"/>
    <property type="molecule type" value="Genomic_DNA"/>
</dbReference>
<gene>
    <name evidence="2" type="ORF">AXG93_21s1000</name>
</gene>
<name>A0A176WCZ4_MARPO</name>
<evidence type="ECO:0000313" key="3">
    <source>
        <dbReference type="Proteomes" id="UP000077202"/>
    </source>
</evidence>
<dbReference type="AlphaFoldDB" id="A0A176WCZ4"/>
<dbReference type="Proteomes" id="UP000077202">
    <property type="component" value="Unassembled WGS sequence"/>
</dbReference>
<organism evidence="2 3">
    <name type="scientific">Marchantia polymorpha subsp. ruderalis</name>
    <dbReference type="NCBI Taxonomy" id="1480154"/>
    <lineage>
        <taxon>Eukaryota</taxon>
        <taxon>Viridiplantae</taxon>
        <taxon>Streptophyta</taxon>
        <taxon>Embryophyta</taxon>
        <taxon>Marchantiophyta</taxon>
        <taxon>Marchantiopsida</taxon>
        <taxon>Marchantiidae</taxon>
        <taxon>Marchantiales</taxon>
        <taxon>Marchantiaceae</taxon>
        <taxon>Marchantia</taxon>
    </lineage>
</organism>
<evidence type="ECO:0000256" key="1">
    <source>
        <dbReference type="SAM" id="MobiDB-lite"/>
    </source>
</evidence>